<comment type="similarity">
    <text evidence="2">Belongs to the VirD4/TraG family.</text>
</comment>
<accession>A0A975D3X8</accession>
<dbReference type="InterPro" id="IPR027417">
    <property type="entry name" value="P-loop_NTPase"/>
</dbReference>
<proteinExistence type="inferred from homology"/>
<dbReference type="GO" id="GO:0005886">
    <property type="term" value="C:plasma membrane"/>
    <property type="evidence" value="ECO:0007669"/>
    <property type="project" value="UniProtKB-SubCell"/>
</dbReference>
<dbReference type="EMBL" id="CP059319">
    <property type="protein sequence ID" value="QTH22457.1"/>
    <property type="molecule type" value="Genomic_DNA"/>
</dbReference>
<dbReference type="RefSeq" id="WP_208633261.1">
    <property type="nucleotide sequence ID" value="NZ_CP059319.1"/>
</dbReference>
<protein>
    <submittedName>
        <fullName evidence="9">Conjugal transfer protein TraG</fullName>
    </submittedName>
</protein>
<evidence type="ECO:0000256" key="4">
    <source>
        <dbReference type="ARBA" id="ARBA00022692"/>
    </source>
</evidence>
<reference evidence="9" key="1">
    <citation type="submission" date="2020-07" db="EMBL/GenBank/DDBJ databases">
        <authorList>
            <person name="Camacho E."/>
        </authorList>
    </citation>
    <scope>NUCLEOTIDE SEQUENCE</scope>
    <source>
        <strain evidence="9">MPO218</strain>
    </source>
</reference>
<dbReference type="PANTHER" id="PTHR37937:SF1">
    <property type="entry name" value="CONJUGATIVE TRANSFER: DNA TRANSPORT"/>
    <property type="match status" value="1"/>
</dbReference>
<evidence type="ECO:0000256" key="1">
    <source>
        <dbReference type="ARBA" id="ARBA00004651"/>
    </source>
</evidence>
<dbReference type="AlphaFoldDB" id="A0A975D3X8"/>
<feature type="transmembrane region" description="Helical" evidence="8">
    <location>
        <begin position="46"/>
        <end position="64"/>
    </location>
</feature>
<evidence type="ECO:0000256" key="8">
    <source>
        <dbReference type="SAM" id="Phobius"/>
    </source>
</evidence>
<reference evidence="9" key="2">
    <citation type="submission" date="2021-04" db="EMBL/GenBank/DDBJ databases">
        <title>Isolation and genomic analysis of the ibuprofen-degrading bacterium Sphingomonas strain MPO218.</title>
        <authorList>
            <person name="Aulestia M."/>
            <person name="Flores A."/>
            <person name="Mangas E.L."/>
            <person name="Perez-Pulido A.J."/>
            <person name="Santero E."/>
            <person name="Camacho E.M."/>
        </authorList>
    </citation>
    <scope>NUCLEOTIDE SEQUENCE</scope>
    <source>
        <strain evidence="9">MPO218</strain>
    </source>
</reference>
<dbReference type="SUPFAM" id="SSF52540">
    <property type="entry name" value="P-loop containing nucleoside triphosphate hydrolases"/>
    <property type="match status" value="1"/>
</dbReference>
<organism evidence="9 10">
    <name type="scientific">Rhizorhabdus wittichii</name>
    <dbReference type="NCBI Taxonomy" id="160791"/>
    <lineage>
        <taxon>Bacteria</taxon>
        <taxon>Pseudomonadati</taxon>
        <taxon>Pseudomonadota</taxon>
        <taxon>Alphaproteobacteria</taxon>
        <taxon>Sphingomonadales</taxon>
        <taxon>Sphingomonadaceae</taxon>
        <taxon>Rhizorhabdus</taxon>
    </lineage>
</organism>
<evidence type="ECO:0000313" key="9">
    <source>
        <dbReference type="EMBL" id="QTH22457.1"/>
    </source>
</evidence>
<gene>
    <name evidence="9" type="ORF">HRJ34_02705</name>
</gene>
<feature type="region of interest" description="Disordered" evidence="7">
    <location>
        <begin position="557"/>
        <end position="667"/>
    </location>
</feature>
<dbReference type="Gene3D" id="3.40.50.300">
    <property type="entry name" value="P-loop containing nucleotide triphosphate hydrolases"/>
    <property type="match status" value="1"/>
</dbReference>
<comment type="subcellular location">
    <subcellularLocation>
        <location evidence="1">Cell membrane</location>
        <topology evidence="1">Multi-pass membrane protein</topology>
    </subcellularLocation>
</comment>
<feature type="compositionally biased region" description="Pro residues" evidence="7">
    <location>
        <begin position="577"/>
        <end position="586"/>
    </location>
</feature>
<keyword evidence="6 8" id="KW-0472">Membrane</keyword>
<keyword evidence="3" id="KW-1003">Cell membrane</keyword>
<evidence type="ECO:0000256" key="5">
    <source>
        <dbReference type="ARBA" id="ARBA00022989"/>
    </source>
</evidence>
<dbReference type="NCBIfam" id="NF010450">
    <property type="entry name" value="PRK13876.1"/>
    <property type="match status" value="1"/>
</dbReference>
<dbReference type="PANTHER" id="PTHR37937">
    <property type="entry name" value="CONJUGATIVE TRANSFER: DNA TRANSPORT"/>
    <property type="match status" value="1"/>
</dbReference>
<feature type="transmembrane region" description="Helical" evidence="8">
    <location>
        <begin position="76"/>
        <end position="96"/>
    </location>
</feature>
<evidence type="ECO:0000256" key="3">
    <source>
        <dbReference type="ARBA" id="ARBA00022475"/>
    </source>
</evidence>
<feature type="compositionally biased region" description="Acidic residues" evidence="7">
    <location>
        <begin position="629"/>
        <end position="638"/>
    </location>
</feature>
<feature type="compositionally biased region" description="Low complexity" evidence="7">
    <location>
        <begin position="641"/>
        <end position="657"/>
    </location>
</feature>
<evidence type="ECO:0000256" key="2">
    <source>
        <dbReference type="ARBA" id="ARBA00008806"/>
    </source>
</evidence>
<dbReference type="Pfam" id="PF02534">
    <property type="entry name" value="T4SS-DNA_transf"/>
    <property type="match status" value="1"/>
</dbReference>
<dbReference type="InterPro" id="IPR003688">
    <property type="entry name" value="TraG/VirD4"/>
</dbReference>
<sequence length="667" mass="73503">MSATKILWGQIIIVFLIVLTGVWGATQWTAGELAYQPELGPPWFVALGYPVYPPPAFFWWWFSFDAYAPRIFEKGAFIAASGGFASIAVAIGMSVWRARELKNAQTYGSARWAEQGEVRSAGLLEPNGVMLGRLGPDYLRHDGPEHVLCFAPTRSGKGVGLVVPTLLSWPGSAIVHDIKGENWQLTAGFRARHARVLLFDPTNPLSAAYNPLLEIRKGAWEVRDVQNVADVLVDPEGSLEKRNHWEKTSHALLVGAILHVLYAGEDKTLAGVAGFLSDPRQPIETTLLAMMTTPHLGEAGVHPVVASAARELLNKSANERSGVLSTAMSFLGLYRDPVVAQVTRTCEWRISDLVDGERPVTLYLVVPPSDISRTKPLIRLILNQIGRRLTEELTPKWTRHRVLLMLDEFPALGRLDFFESALAFMAGYGLKAFLIAQSLNQIEKAYGPNNAILDNCHVRVSFATNDERTAKRVSDALGTATEMRAMKNYAGHRLSPWLGHLMVSRSETARQLLTPGEVMQLPPDDEIVMVAGVPPIRAKKVRYFKDRRFTERVLSPPDLSIGRNRARPDDWSALPPVAAPPPPEPPQQDQAREAAGEDEDENAGLCRQPDIERHIDIAPPPKPAPANEFEMDEPDADTDAARQAAVRRQMQGAARQASLDPGDGIEL</sequence>
<feature type="transmembrane region" description="Helical" evidence="8">
    <location>
        <begin position="7"/>
        <end position="26"/>
    </location>
</feature>
<dbReference type="CDD" id="cd01127">
    <property type="entry name" value="TrwB_TraG_TraD_VirD4"/>
    <property type="match status" value="1"/>
</dbReference>
<dbReference type="InterPro" id="IPR051539">
    <property type="entry name" value="T4SS-coupling_protein"/>
</dbReference>
<name>A0A975D3X8_9SPHN</name>
<evidence type="ECO:0000313" key="10">
    <source>
        <dbReference type="Proteomes" id="UP000664914"/>
    </source>
</evidence>
<evidence type="ECO:0000256" key="7">
    <source>
        <dbReference type="SAM" id="MobiDB-lite"/>
    </source>
</evidence>
<evidence type="ECO:0000256" key="6">
    <source>
        <dbReference type="ARBA" id="ARBA00023136"/>
    </source>
</evidence>
<keyword evidence="5 8" id="KW-1133">Transmembrane helix</keyword>
<keyword evidence="4 8" id="KW-0812">Transmembrane</keyword>
<dbReference type="Proteomes" id="UP000664914">
    <property type="component" value="Chromosome"/>
</dbReference>